<dbReference type="FunFam" id="1.10.10.10:FF:000018">
    <property type="entry name" value="DNA-binding response regulator ResD"/>
    <property type="match status" value="1"/>
</dbReference>
<dbReference type="GO" id="GO:0006355">
    <property type="term" value="P:regulation of DNA-templated transcription"/>
    <property type="evidence" value="ECO:0007669"/>
    <property type="project" value="InterPro"/>
</dbReference>
<dbReference type="InterPro" id="IPR001867">
    <property type="entry name" value="OmpR/PhoB-type_DNA-bd"/>
</dbReference>
<dbReference type="Pfam" id="PF00486">
    <property type="entry name" value="Trans_reg_C"/>
    <property type="match status" value="1"/>
</dbReference>
<gene>
    <name evidence="12" type="ORF">D9O40_09735</name>
</gene>
<evidence type="ECO:0000256" key="5">
    <source>
        <dbReference type="ARBA" id="ARBA00023125"/>
    </source>
</evidence>
<feature type="DNA-binding region" description="OmpR/PhoB-type" evidence="9">
    <location>
        <begin position="132"/>
        <end position="231"/>
    </location>
</feature>
<feature type="domain" description="Response regulatory" evidence="10">
    <location>
        <begin position="3"/>
        <end position="118"/>
    </location>
</feature>
<name>A0A3M0SSH8_9CLOT</name>
<evidence type="ECO:0000256" key="6">
    <source>
        <dbReference type="ARBA" id="ARBA00023163"/>
    </source>
</evidence>
<evidence type="ECO:0000256" key="9">
    <source>
        <dbReference type="PROSITE-ProRule" id="PRU01091"/>
    </source>
</evidence>
<evidence type="ECO:0000256" key="1">
    <source>
        <dbReference type="ARBA" id="ARBA00018672"/>
    </source>
</evidence>
<evidence type="ECO:0000256" key="4">
    <source>
        <dbReference type="ARBA" id="ARBA00023015"/>
    </source>
</evidence>
<dbReference type="EMBL" id="RFAQ01000026">
    <property type="protein sequence ID" value="RMD00765.1"/>
    <property type="molecule type" value="Genomic_DNA"/>
</dbReference>
<keyword evidence="3" id="KW-0902">Two-component regulatory system</keyword>
<evidence type="ECO:0000259" key="10">
    <source>
        <dbReference type="PROSITE" id="PS50110"/>
    </source>
</evidence>
<protein>
    <recommendedName>
        <fullName evidence="1">Stage 0 sporulation protein A homolog</fullName>
    </recommendedName>
</protein>
<dbReference type="PANTHER" id="PTHR48111:SF2">
    <property type="entry name" value="RESPONSE REGULATOR SAER"/>
    <property type="match status" value="1"/>
</dbReference>
<dbReference type="InterPro" id="IPR001789">
    <property type="entry name" value="Sig_transdc_resp-reg_receiver"/>
</dbReference>
<evidence type="ECO:0000256" key="2">
    <source>
        <dbReference type="ARBA" id="ARBA00022553"/>
    </source>
</evidence>
<keyword evidence="4" id="KW-0805">Transcription regulation</keyword>
<reference evidence="12 13" key="1">
    <citation type="submission" date="2018-10" db="EMBL/GenBank/DDBJ databases">
        <title>Genome-centric metagenomics revealed C2 chemical producing, CO utilizing Clostridium with novel acetogenic gene cluster.</title>
        <authorList>
            <person name="Kang H."/>
            <person name="Park B."/>
            <person name="Choi I.G."/>
            <person name="Chang I.S."/>
        </authorList>
    </citation>
    <scope>NUCLEOTIDE SEQUENCE [LARGE SCALE GENOMIC DNA]</scope>
    <source>
        <strain evidence="12 13">H21-9</strain>
    </source>
</reference>
<dbReference type="Pfam" id="PF00072">
    <property type="entry name" value="Response_reg"/>
    <property type="match status" value="1"/>
</dbReference>
<feature type="domain" description="OmpR/PhoB-type" evidence="11">
    <location>
        <begin position="132"/>
        <end position="231"/>
    </location>
</feature>
<dbReference type="Gene3D" id="1.10.10.10">
    <property type="entry name" value="Winged helix-like DNA-binding domain superfamily/Winged helix DNA-binding domain"/>
    <property type="match status" value="1"/>
</dbReference>
<dbReference type="SUPFAM" id="SSF52172">
    <property type="entry name" value="CheY-like"/>
    <property type="match status" value="1"/>
</dbReference>
<keyword evidence="5 9" id="KW-0238">DNA-binding</keyword>
<sequence>MNNVLIIDDDKELCSLMKKCVEQENLSAIIAHGGVEGLRLADENKNSCSLVILDVMMPDIDGFQVLKKIRETSNMPVLMLTAKSDEDDKVSGLRLGADDYLTKPFSINELMARVNSLIRRYTTLNPTFITDTDYITLKGMVIDKANRMVSVNDIPVELTSKEFDLLSFLASNKGRVFTKKQIYMQVWEEEYAYDDNNIMSFISKLRKKIEPDPEHLFYILTVRGVGYRFNKEA</sequence>
<dbReference type="AlphaFoldDB" id="A0A3M0SSH8"/>
<accession>A0A3M0SSH8</accession>
<evidence type="ECO:0000256" key="8">
    <source>
        <dbReference type="PROSITE-ProRule" id="PRU00169"/>
    </source>
</evidence>
<keyword evidence="6" id="KW-0804">Transcription</keyword>
<comment type="function">
    <text evidence="7">May play the central regulatory role in sporulation. It may be an element of the effector pathway responsible for the activation of sporulation genes in response to nutritional stress. Spo0A may act in concert with spo0H (a sigma factor) to control the expression of some genes that are critical to the sporulation process.</text>
</comment>
<dbReference type="GO" id="GO:0000156">
    <property type="term" value="F:phosphorelay response regulator activity"/>
    <property type="evidence" value="ECO:0007669"/>
    <property type="project" value="TreeGrafter"/>
</dbReference>
<proteinExistence type="predicted"/>
<evidence type="ECO:0000259" key="11">
    <source>
        <dbReference type="PROSITE" id="PS51755"/>
    </source>
</evidence>
<dbReference type="RefSeq" id="WP_122059026.1">
    <property type="nucleotide sequence ID" value="NZ_RFAQ01000026.1"/>
</dbReference>
<dbReference type="CDD" id="cd00383">
    <property type="entry name" value="trans_reg_C"/>
    <property type="match status" value="1"/>
</dbReference>
<comment type="caution">
    <text evidence="12">The sequence shown here is derived from an EMBL/GenBank/DDBJ whole genome shotgun (WGS) entry which is preliminary data.</text>
</comment>
<keyword evidence="2 8" id="KW-0597">Phosphoprotein</keyword>
<evidence type="ECO:0000256" key="7">
    <source>
        <dbReference type="ARBA" id="ARBA00024867"/>
    </source>
</evidence>
<dbReference type="PROSITE" id="PS50110">
    <property type="entry name" value="RESPONSE_REGULATORY"/>
    <property type="match status" value="1"/>
</dbReference>
<organism evidence="12 13">
    <name type="scientific">Clostridium autoethanogenum</name>
    <dbReference type="NCBI Taxonomy" id="84023"/>
    <lineage>
        <taxon>Bacteria</taxon>
        <taxon>Bacillati</taxon>
        <taxon>Bacillota</taxon>
        <taxon>Clostridia</taxon>
        <taxon>Eubacteriales</taxon>
        <taxon>Clostridiaceae</taxon>
        <taxon>Clostridium</taxon>
    </lineage>
</organism>
<evidence type="ECO:0000256" key="3">
    <source>
        <dbReference type="ARBA" id="ARBA00023012"/>
    </source>
</evidence>
<dbReference type="InterPro" id="IPR039420">
    <property type="entry name" value="WalR-like"/>
</dbReference>
<dbReference type="PROSITE" id="PS51755">
    <property type="entry name" value="OMPR_PHOB"/>
    <property type="match status" value="1"/>
</dbReference>
<dbReference type="Gene3D" id="3.40.50.2300">
    <property type="match status" value="1"/>
</dbReference>
<dbReference type="Gene3D" id="6.10.250.690">
    <property type="match status" value="1"/>
</dbReference>
<dbReference type="PANTHER" id="PTHR48111">
    <property type="entry name" value="REGULATOR OF RPOS"/>
    <property type="match status" value="1"/>
</dbReference>
<dbReference type="GO" id="GO:0005829">
    <property type="term" value="C:cytosol"/>
    <property type="evidence" value="ECO:0007669"/>
    <property type="project" value="TreeGrafter"/>
</dbReference>
<evidence type="ECO:0000313" key="13">
    <source>
        <dbReference type="Proteomes" id="UP000277999"/>
    </source>
</evidence>
<dbReference type="InterPro" id="IPR036388">
    <property type="entry name" value="WH-like_DNA-bd_sf"/>
</dbReference>
<evidence type="ECO:0000313" key="12">
    <source>
        <dbReference type="EMBL" id="RMD00765.1"/>
    </source>
</evidence>
<dbReference type="Proteomes" id="UP000277999">
    <property type="component" value="Unassembled WGS sequence"/>
</dbReference>
<dbReference type="SMART" id="SM00448">
    <property type="entry name" value="REC"/>
    <property type="match status" value="1"/>
</dbReference>
<dbReference type="GO" id="GO:0032993">
    <property type="term" value="C:protein-DNA complex"/>
    <property type="evidence" value="ECO:0007669"/>
    <property type="project" value="TreeGrafter"/>
</dbReference>
<dbReference type="GO" id="GO:0000976">
    <property type="term" value="F:transcription cis-regulatory region binding"/>
    <property type="evidence" value="ECO:0007669"/>
    <property type="project" value="TreeGrafter"/>
</dbReference>
<feature type="modified residue" description="4-aspartylphosphate" evidence="8">
    <location>
        <position position="54"/>
    </location>
</feature>
<dbReference type="InterPro" id="IPR011006">
    <property type="entry name" value="CheY-like_superfamily"/>
</dbReference>
<dbReference type="SMART" id="SM00862">
    <property type="entry name" value="Trans_reg_C"/>
    <property type="match status" value="1"/>
</dbReference>